<dbReference type="InterPro" id="IPR051012">
    <property type="entry name" value="CellSynth/LPSAsmb/PSIAsmb"/>
</dbReference>
<dbReference type="Proteomes" id="UP000618754">
    <property type="component" value="Unassembled WGS sequence"/>
</dbReference>
<dbReference type="PANTHER" id="PTHR45586">
    <property type="entry name" value="TPR REPEAT-CONTAINING PROTEIN PA4667"/>
    <property type="match status" value="1"/>
</dbReference>
<keyword evidence="5" id="KW-1185">Reference proteome</keyword>
<dbReference type="PANTHER" id="PTHR45586:SF15">
    <property type="entry name" value="TPR REPEAT-CONTAINING PROTEIN YPIA"/>
    <property type="match status" value="1"/>
</dbReference>
<comment type="caution">
    <text evidence="4">The sequence shown here is derived from an EMBL/GenBank/DDBJ whole genome shotgun (WGS) entry which is preliminary data.</text>
</comment>
<dbReference type="SMART" id="SM00028">
    <property type="entry name" value="TPR"/>
    <property type="match status" value="4"/>
</dbReference>
<organism evidence="4 5">
    <name type="scientific">Mucilaginibacter rigui</name>
    <dbReference type="NCBI Taxonomy" id="534635"/>
    <lineage>
        <taxon>Bacteria</taxon>
        <taxon>Pseudomonadati</taxon>
        <taxon>Bacteroidota</taxon>
        <taxon>Sphingobacteriia</taxon>
        <taxon>Sphingobacteriales</taxon>
        <taxon>Sphingobacteriaceae</taxon>
        <taxon>Mucilaginibacter</taxon>
    </lineage>
</organism>
<gene>
    <name evidence="4" type="ORF">IDJ75_04530</name>
</gene>
<dbReference type="Pfam" id="PF13181">
    <property type="entry name" value="TPR_8"/>
    <property type="match status" value="1"/>
</dbReference>
<evidence type="ECO:0000256" key="1">
    <source>
        <dbReference type="ARBA" id="ARBA00022737"/>
    </source>
</evidence>
<dbReference type="RefSeq" id="WP_191174401.1">
    <property type="nucleotide sequence ID" value="NZ_JACWMW010000001.1"/>
</dbReference>
<dbReference type="SUPFAM" id="SSF81901">
    <property type="entry name" value="HCP-like"/>
    <property type="match status" value="1"/>
</dbReference>
<accession>A0ABR7X1S1</accession>
<dbReference type="SUPFAM" id="SSF48452">
    <property type="entry name" value="TPR-like"/>
    <property type="match status" value="1"/>
</dbReference>
<protein>
    <recommendedName>
        <fullName evidence="6">Tetratricopeptide repeat protein</fullName>
    </recommendedName>
</protein>
<evidence type="ECO:0000313" key="4">
    <source>
        <dbReference type="EMBL" id="MBD1384535.1"/>
    </source>
</evidence>
<evidence type="ECO:0000256" key="3">
    <source>
        <dbReference type="SAM" id="SignalP"/>
    </source>
</evidence>
<dbReference type="Pfam" id="PF13432">
    <property type="entry name" value="TPR_16"/>
    <property type="match status" value="1"/>
</dbReference>
<keyword evidence="1" id="KW-0677">Repeat</keyword>
<keyword evidence="3" id="KW-0732">Signal</keyword>
<name>A0ABR7X1S1_9SPHI</name>
<dbReference type="InterPro" id="IPR019734">
    <property type="entry name" value="TPR_rpt"/>
</dbReference>
<feature type="chain" id="PRO_5046541458" description="Tetratricopeptide repeat protein" evidence="3">
    <location>
        <begin position="20"/>
        <end position="382"/>
    </location>
</feature>
<reference evidence="4 5" key="1">
    <citation type="submission" date="2020-09" db="EMBL/GenBank/DDBJ databases">
        <title>Novel species of Mucilaginibacter isolated from a glacier on the Tibetan Plateau.</title>
        <authorList>
            <person name="Liu Q."/>
            <person name="Xin Y.-H."/>
        </authorList>
    </citation>
    <scope>NUCLEOTIDE SEQUENCE [LARGE SCALE GENOMIC DNA]</scope>
    <source>
        <strain evidence="4 5">CGMCC 1.13878</strain>
    </source>
</reference>
<dbReference type="Gene3D" id="1.25.40.10">
    <property type="entry name" value="Tetratricopeptide repeat domain"/>
    <property type="match status" value="2"/>
</dbReference>
<dbReference type="InterPro" id="IPR011990">
    <property type="entry name" value="TPR-like_helical_dom_sf"/>
</dbReference>
<feature type="signal peptide" evidence="3">
    <location>
        <begin position="1"/>
        <end position="19"/>
    </location>
</feature>
<dbReference type="EMBL" id="JACWMW010000001">
    <property type="protein sequence ID" value="MBD1384535.1"/>
    <property type="molecule type" value="Genomic_DNA"/>
</dbReference>
<evidence type="ECO:0008006" key="6">
    <source>
        <dbReference type="Google" id="ProtNLM"/>
    </source>
</evidence>
<evidence type="ECO:0000313" key="5">
    <source>
        <dbReference type="Proteomes" id="UP000618754"/>
    </source>
</evidence>
<dbReference type="Pfam" id="PF13174">
    <property type="entry name" value="TPR_6"/>
    <property type="match status" value="1"/>
</dbReference>
<sequence>MKSLLICTAVCLLSFTGFAQQTNKVDDALLLEYYQTQRFGEAADYLKKSYAEPITNAKALGQLAYTCNMAGRLAEAEGYYQRIYVLDSTNTSVLYSLGSLNLRRGNTTKAEGYYKRITARDTTNFMVYKQLAQISHDKSDIPSFIGYLQKANKLNPAEPDVASDLSDMYVSIKFNDQAEKVLSLAIAADPENIVLLKSLMKLQYAQKKWPETINTCLKLVDNGDMSSFVLNKLGVAYYNTKNYECSISTLLNISANEQGENSYYYTALAYKELKDYPMAISYLSKTIEAGISPNTASYYGEMADSNEKLFKYKKAAAAYQKSLQFDEKPMIYYLLANLYDSNLKDKNSAVKYYKKYLALKPPVNKQKNYIDYSKSRIAALAR</sequence>
<evidence type="ECO:0000256" key="2">
    <source>
        <dbReference type="ARBA" id="ARBA00022803"/>
    </source>
</evidence>
<proteinExistence type="predicted"/>
<keyword evidence="2" id="KW-0802">TPR repeat</keyword>